<feature type="transmembrane region" description="Helical" evidence="1">
    <location>
        <begin position="47"/>
        <end position="66"/>
    </location>
</feature>
<proteinExistence type="predicted"/>
<keyword evidence="1" id="KW-0812">Transmembrane</keyword>
<dbReference type="Pfam" id="PF04964">
    <property type="entry name" value="Flp_Fap"/>
    <property type="match status" value="1"/>
</dbReference>
<evidence type="ECO:0000313" key="3">
    <source>
        <dbReference type="Proteomes" id="UP001500013"/>
    </source>
</evidence>
<evidence type="ECO:0000256" key="1">
    <source>
        <dbReference type="SAM" id="Phobius"/>
    </source>
</evidence>
<reference evidence="2 3" key="1">
    <citation type="journal article" date="2019" name="Int. J. Syst. Evol. Microbiol.">
        <title>The Global Catalogue of Microorganisms (GCM) 10K type strain sequencing project: providing services to taxonomists for standard genome sequencing and annotation.</title>
        <authorList>
            <consortium name="The Broad Institute Genomics Platform"/>
            <consortium name="The Broad Institute Genome Sequencing Center for Infectious Disease"/>
            <person name="Wu L."/>
            <person name="Ma J."/>
        </authorList>
    </citation>
    <scope>NUCLEOTIDE SEQUENCE [LARGE SCALE GENOMIC DNA]</scope>
    <source>
        <strain evidence="2 3">JCM 15628</strain>
    </source>
</reference>
<evidence type="ECO:0000313" key="2">
    <source>
        <dbReference type="EMBL" id="GAA1992052.1"/>
    </source>
</evidence>
<keyword evidence="3" id="KW-1185">Reference proteome</keyword>
<keyword evidence="1" id="KW-1133">Transmembrane helix</keyword>
<dbReference type="EMBL" id="BAAAPU010000011">
    <property type="protein sequence ID" value="GAA1992052.1"/>
    <property type="molecule type" value="Genomic_DNA"/>
</dbReference>
<keyword evidence="1" id="KW-0472">Membrane</keyword>
<name>A0ABN2ST43_9MICO</name>
<gene>
    <name evidence="2" type="ORF">GCM10009817_37750</name>
</gene>
<dbReference type="Proteomes" id="UP001500013">
    <property type="component" value="Unassembled WGS sequence"/>
</dbReference>
<comment type="caution">
    <text evidence="2">The sequence shown here is derived from an EMBL/GenBank/DDBJ whole genome shotgun (WGS) entry which is preliminary data.</text>
</comment>
<sequence length="80" mass="8754">MSHLIFHLRGAHRVALHDWEEPFIMTKIAAKVQTLLNKERGATAVEYGLMVALIAVVIIAAVTLLGNNLSTTFNNVATKV</sequence>
<evidence type="ECO:0008006" key="4">
    <source>
        <dbReference type="Google" id="ProtNLM"/>
    </source>
</evidence>
<dbReference type="InterPro" id="IPR007047">
    <property type="entry name" value="Flp_Fap"/>
</dbReference>
<accession>A0ABN2ST43</accession>
<protein>
    <recommendedName>
        <fullName evidence="4">Pilus assembly protein Flp/PilA</fullName>
    </recommendedName>
</protein>
<organism evidence="2 3">
    <name type="scientific">Terrabacter lapilli</name>
    <dbReference type="NCBI Taxonomy" id="436231"/>
    <lineage>
        <taxon>Bacteria</taxon>
        <taxon>Bacillati</taxon>
        <taxon>Actinomycetota</taxon>
        <taxon>Actinomycetes</taxon>
        <taxon>Micrococcales</taxon>
        <taxon>Intrasporangiaceae</taxon>
        <taxon>Terrabacter</taxon>
    </lineage>
</organism>